<accession>A0A0A9G215</accession>
<name>A0A0A9G215_ARUDO</name>
<protein>
    <submittedName>
        <fullName evidence="1">Uncharacterized protein</fullName>
    </submittedName>
</protein>
<dbReference type="AlphaFoldDB" id="A0A0A9G215"/>
<organism evidence="1">
    <name type="scientific">Arundo donax</name>
    <name type="common">Giant reed</name>
    <name type="synonym">Donax arundinaceus</name>
    <dbReference type="NCBI Taxonomy" id="35708"/>
    <lineage>
        <taxon>Eukaryota</taxon>
        <taxon>Viridiplantae</taxon>
        <taxon>Streptophyta</taxon>
        <taxon>Embryophyta</taxon>
        <taxon>Tracheophyta</taxon>
        <taxon>Spermatophyta</taxon>
        <taxon>Magnoliopsida</taxon>
        <taxon>Liliopsida</taxon>
        <taxon>Poales</taxon>
        <taxon>Poaceae</taxon>
        <taxon>PACMAD clade</taxon>
        <taxon>Arundinoideae</taxon>
        <taxon>Arundineae</taxon>
        <taxon>Arundo</taxon>
    </lineage>
</organism>
<dbReference type="EMBL" id="GBRH01183228">
    <property type="protein sequence ID" value="JAE14668.1"/>
    <property type="molecule type" value="Transcribed_RNA"/>
</dbReference>
<sequence>MLVFSELYIFNLKCTTKKSTKKNVYFHPRALVNSLSASRIFS</sequence>
<reference evidence="1" key="1">
    <citation type="submission" date="2014-09" db="EMBL/GenBank/DDBJ databases">
        <authorList>
            <person name="Magalhaes I.L.F."/>
            <person name="Oliveira U."/>
            <person name="Santos F.R."/>
            <person name="Vidigal T.H.D.A."/>
            <person name="Brescovit A.D."/>
            <person name="Santos A.J."/>
        </authorList>
    </citation>
    <scope>NUCLEOTIDE SEQUENCE</scope>
    <source>
        <tissue evidence="1">Shoot tissue taken approximately 20 cm above the soil surface</tissue>
    </source>
</reference>
<evidence type="ECO:0000313" key="1">
    <source>
        <dbReference type="EMBL" id="JAE14668.1"/>
    </source>
</evidence>
<proteinExistence type="predicted"/>
<reference evidence="1" key="2">
    <citation type="journal article" date="2015" name="Data Brief">
        <title>Shoot transcriptome of the giant reed, Arundo donax.</title>
        <authorList>
            <person name="Barrero R.A."/>
            <person name="Guerrero F.D."/>
            <person name="Moolhuijzen P."/>
            <person name="Goolsby J.A."/>
            <person name="Tidwell J."/>
            <person name="Bellgard S.E."/>
            <person name="Bellgard M.I."/>
        </authorList>
    </citation>
    <scope>NUCLEOTIDE SEQUENCE</scope>
    <source>
        <tissue evidence="1">Shoot tissue taken approximately 20 cm above the soil surface</tissue>
    </source>
</reference>